<keyword evidence="6 13" id="KW-0441">Lipid A biosynthesis</keyword>
<dbReference type="GO" id="GO:0009245">
    <property type="term" value="P:lipid A biosynthetic process"/>
    <property type="evidence" value="ECO:0007669"/>
    <property type="project" value="UniProtKB-UniRule"/>
</dbReference>
<organism evidence="15 16">
    <name type="scientific">candidate division TA06 bacterium</name>
    <dbReference type="NCBI Taxonomy" id="2250710"/>
    <lineage>
        <taxon>Bacteria</taxon>
        <taxon>Bacteria division TA06</taxon>
    </lineage>
</organism>
<evidence type="ECO:0000256" key="13">
    <source>
        <dbReference type="HAMAP-Rule" id="MF_00409"/>
    </source>
</evidence>
<evidence type="ECO:0000256" key="1">
    <source>
        <dbReference type="ARBA" id="ARBA00002274"/>
    </source>
</evidence>
<evidence type="ECO:0000256" key="11">
    <source>
        <dbReference type="ARBA" id="ARBA00023098"/>
    </source>
</evidence>
<dbReference type="EC" id="2.7.1.130" evidence="3 13"/>
<accession>A0A933I905</accession>
<sequence length="362" mass="40488">MMTFFDFIKILLLWPFSLMYGMVLLVRRAFYLFGFAKIQQAGIPVISVGNIAAGGTGKTPFAICLSQMLMNRGLTVAVISRGYKRRVGTAGSGITVVSDGLNVKCTTAEAGDEPFLMASRLLGTKEKPGALVIVGKDRAAGAKKAVELGAQVIILDDGFQHLRLKRDLDIVLLDSQRPFDNGWLLPAGRLREPKSALRRAEVIALTRCGAEKQKAESRRRKIKNKSGKAEIFETRHRTGQPYGFVDRSAPDREMLKNTRILLFSGIARPESFEQSVRQAGLSFTTHLKYSDHHHYSQDQLKQIAGKARGYDFLFTTEKDTVRLPPDIDFGKPLFVLPVEIEFLDEDQKQKFEQIVLDKVKIK</sequence>
<dbReference type="GO" id="GO:0005886">
    <property type="term" value="C:plasma membrane"/>
    <property type="evidence" value="ECO:0007669"/>
    <property type="project" value="TreeGrafter"/>
</dbReference>
<keyword evidence="7 13" id="KW-0808">Transferase</keyword>
<comment type="function">
    <text evidence="1 13">Transfers the gamma-phosphate of ATP to the 4'-position of a tetraacyldisaccharide 1-phosphate intermediate (termed DS-1-P) to form tetraacyldisaccharide 1,4'-bis-phosphate (lipid IVA).</text>
</comment>
<evidence type="ECO:0000256" key="9">
    <source>
        <dbReference type="ARBA" id="ARBA00022777"/>
    </source>
</evidence>
<keyword evidence="11 13" id="KW-0443">Lipid metabolism</keyword>
<dbReference type="InterPro" id="IPR027417">
    <property type="entry name" value="P-loop_NTPase"/>
</dbReference>
<evidence type="ECO:0000256" key="5">
    <source>
        <dbReference type="ARBA" id="ARBA00022516"/>
    </source>
</evidence>
<comment type="pathway">
    <text evidence="2 13">Glycolipid biosynthesis; lipid IV(A) biosynthesis; lipid IV(A) from (3R)-3-hydroxytetradecanoyl-[acyl-carrier-protein] and UDP-N-acetyl-alpha-D-glucosamine: step 6/6.</text>
</comment>
<keyword evidence="10 13" id="KW-0067">ATP-binding</keyword>
<comment type="similarity">
    <text evidence="13">Belongs to the LpxK family.</text>
</comment>
<dbReference type="SUPFAM" id="SSF52540">
    <property type="entry name" value="P-loop containing nucleoside triphosphate hydrolases"/>
    <property type="match status" value="1"/>
</dbReference>
<dbReference type="PANTHER" id="PTHR42724">
    <property type="entry name" value="TETRAACYLDISACCHARIDE 4'-KINASE"/>
    <property type="match status" value="1"/>
</dbReference>
<evidence type="ECO:0000256" key="7">
    <source>
        <dbReference type="ARBA" id="ARBA00022679"/>
    </source>
</evidence>
<evidence type="ECO:0000256" key="3">
    <source>
        <dbReference type="ARBA" id="ARBA00012071"/>
    </source>
</evidence>
<keyword evidence="9 13" id="KW-0418">Kinase</keyword>
<dbReference type="GO" id="GO:0005524">
    <property type="term" value="F:ATP binding"/>
    <property type="evidence" value="ECO:0007669"/>
    <property type="project" value="UniProtKB-UniRule"/>
</dbReference>
<evidence type="ECO:0000256" key="12">
    <source>
        <dbReference type="ARBA" id="ARBA00029757"/>
    </source>
</evidence>
<dbReference type="NCBIfam" id="TIGR00682">
    <property type="entry name" value="lpxK"/>
    <property type="match status" value="1"/>
</dbReference>
<reference evidence="15" key="1">
    <citation type="submission" date="2020-07" db="EMBL/GenBank/DDBJ databases">
        <title>Huge and variable diversity of episymbiotic CPR bacteria and DPANN archaea in groundwater ecosystems.</title>
        <authorList>
            <person name="He C.Y."/>
            <person name="Keren R."/>
            <person name="Whittaker M."/>
            <person name="Farag I.F."/>
            <person name="Doudna J."/>
            <person name="Cate J.H.D."/>
            <person name="Banfield J.F."/>
        </authorList>
    </citation>
    <scope>NUCLEOTIDE SEQUENCE</scope>
    <source>
        <strain evidence="15">NC_groundwater_1520_Pr4_B-0.1um_53_5</strain>
    </source>
</reference>
<feature type="transmembrane region" description="Helical" evidence="14">
    <location>
        <begin position="12"/>
        <end position="30"/>
    </location>
</feature>
<dbReference type="EMBL" id="JACQXR010000076">
    <property type="protein sequence ID" value="MBI4726731.1"/>
    <property type="molecule type" value="Genomic_DNA"/>
</dbReference>
<keyword evidence="14" id="KW-0812">Transmembrane</keyword>
<keyword evidence="5 13" id="KW-0444">Lipid biosynthesis</keyword>
<proteinExistence type="inferred from homology"/>
<protein>
    <recommendedName>
        <fullName evidence="4 13">Tetraacyldisaccharide 4'-kinase</fullName>
        <ecNumber evidence="3 13">2.7.1.130</ecNumber>
    </recommendedName>
    <alternativeName>
        <fullName evidence="12 13">Lipid A 4'-kinase</fullName>
    </alternativeName>
</protein>
<evidence type="ECO:0000256" key="14">
    <source>
        <dbReference type="SAM" id="Phobius"/>
    </source>
</evidence>
<gene>
    <name evidence="13 15" type="primary">lpxK</name>
    <name evidence="15" type="ORF">HY768_05845</name>
</gene>
<feature type="binding site" evidence="13">
    <location>
        <begin position="52"/>
        <end position="59"/>
    </location>
    <ligand>
        <name>ATP</name>
        <dbReference type="ChEBI" id="CHEBI:30616"/>
    </ligand>
</feature>
<keyword evidence="8 13" id="KW-0547">Nucleotide-binding</keyword>
<comment type="catalytic activity">
    <reaction evidence="13">
        <text>a lipid A disaccharide + ATP = a lipid IVA + ADP + H(+)</text>
        <dbReference type="Rhea" id="RHEA:67840"/>
        <dbReference type="ChEBI" id="CHEBI:15378"/>
        <dbReference type="ChEBI" id="CHEBI:30616"/>
        <dbReference type="ChEBI" id="CHEBI:176343"/>
        <dbReference type="ChEBI" id="CHEBI:176425"/>
        <dbReference type="ChEBI" id="CHEBI:456216"/>
        <dbReference type="EC" id="2.7.1.130"/>
    </reaction>
</comment>
<dbReference type="AlphaFoldDB" id="A0A933I905"/>
<evidence type="ECO:0000256" key="10">
    <source>
        <dbReference type="ARBA" id="ARBA00022840"/>
    </source>
</evidence>
<dbReference type="Proteomes" id="UP000736328">
    <property type="component" value="Unassembled WGS sequence"/>
</dbReference>
<dbReference type="GO" id="GO:0009244">
    <property type="term" value="P:lipopolysaccharide core region biosynthetic process"/>
    <property type="evidence" value="ECO:0007669"/>
    <property type="project" value="TreeGrafter"/>
</dbReference>
<evidence type="ECO:0000313" key="16">
    <source>
        <dbReference type="Proteomes" id="UP000736328"/>
    </source>
</evidence>
<dbReference type="PANTHER" id="PTHR42724:SF1">
    <property type="entry name" value="TETRAACYLDISACCHARIDE 4'-KINASE, MITOCHONDRIAL-RELATED"/>
    <property type="match status" value="1"/>
</dbReference>
<dbReference type="GO" id="GO:0009029">
    <property type="term" value="F:lipid-A 4'-kinase activity"/>
    <property type="evidence" value="ECO:0007669"/>
    <property type="project" value="UniProtKB-UniRule"/>
</dbReference>
<dbReference type="InterPro" id="IPR003758">
    <property type="entry name" value="LpxK"/>
</dbReference>
<dbReference type="Pfam" id="PF02606">
    <property type="entry name" value="LpxK"/>
    <property type="match status" value="1"/>
</dbReference>
<comment type="caution">
    <text evidence="15">The sequence shown here is derived from an EMBL/GenBank/DDBJ whole genome shotgun (WGS) entry which is preliminary data.</text>
</comment>
<keyword evidence="14" id="KW-1133">Transmembrane helix</keyword>
<dbReference type="HAMAP" id="MF_00409">
    <property type="entry name" value="LpxK"/>
    <property type="match status" value="1"/>
</dbReference>
<evidence type="ECO:0000256" key="2">
    <source>
        <dbReference type="ARBA" id="ARBA00004870"/>
    </source>
</evidence>
<evidence type="ECO:0000256" key="4">
    <source>
        <dbReference type="ARBA" id="ARBA00016436"/>
    </source>
</evidence>
<evidence type="ECO:0000256" key="8">
    <source>
        <dbReference type="ARBA" id="ARBA00022741"/>
    </source>
</evidence>
<evidence type="ECO:0000313" key="15">
    <source>
        <dbReference type="EMBL" id="MBI4726731.1"/>
    </source>
</evidence>
<keyword evidence="14" id="KW-0472">Membrane</keyword>
<evidence type="ECO:0000256" key="6">
    <source>
        <dbReference type="ARBA" id="ARBA00022556"/>
    </source>
</evidence>
<name>A0A933I905_UNCT6</name>